<evidence type="ECO:0000256" key="6">
    <source>
        <dbReference type="ARBA" id="ARBA00022989"/>
    </source>
</evidence>
<evidence type="ECO:0000256" key="9">
    <source>
        <dbReference type="ARBA" id="ARBA00023224"/>
    </source>
</evidence>
<evidence type="ECO:0000256" key="2">
    <source>
        <dbReference type="ARBA" id="ARBA00022475"/>
    </source>
</evidence>
<evidence type="ECO:0000256" key="4">
    <source>
        <dbReference type="ARBA" id="ARBA00022692"/>
    </source>
</evidence>
<dbReference type="GO" id="GO:0005549">
    <property type="term" value="F:odorant binding"/>
    <property type="evidence" value="ECO:0007669"/>
    <property type="project" value="InterPro"/>
</dbReference>
<evidence type="ECO:0008006" key="13">
    <source>
        <dbReference type="Google" id="ProtNLM"/>
    </source>
</evidence>
<sequence length="229" mass="26688">MQTMQKAADELERWKIDSAGIFIEQKIRKEATNINTFITVNTIVSLLCGFFHMLPEDNDRNIFFALGIIHEFLPEWSFLLTSLARVSVLFLPIIMLAIPCQFIYLASHFKYQTYLLTYYLQNLNNYDDKIGDNFHKEIKKRLFQHSLRAKVLRVGTFVIAAGLAFVLVSEVGQQIENMSSDAYNILKTTDWHDWNKENKKIYLIILSVAQKPYQIEFSESMLINYQLGV</sequence>
<feature type="transmembrane region" description="Helical" evidence="10">
    <location>
        <begin position="151"/>
        <end position="169"/>
    </location>
</feature>
<proteinExistence type="predicted"/>
<dbReference type="AlphaFoldDB" id="A0A482VGU2"/>
<feature type="transmembrane region" description="Helical" evidence="10">
    <location>
        <begin position="83"/>
        <end position="106"/>
    </location>
</feature>
<dbReference type="GO" id="GO:0004984">
    <property type="term" value="F:olfactory receptor activity"/>
    <property type="evidence" value="ECO:0007669"/>
    <property type="project" value="InterPro"/>
</dbReference>
<gene>
    <name evidence="11" type="ORF">BDFB_012074</name>
</gene>
<name>A0A482VGU2_ASBVE</name>
<organism evidence="11 12">
    <name type="scientific">Asbolus verrucosus</name>
    <name type="common">Desert ironclad beetle</name>
    <dbReference type="NCBI Taxonomy" id="1661398"/>
    <lineage>
        <taxon>Eukaryota</taxon>
        <taxon>Metazoa</taxon>
        <taxon>Ecdysozoa</taxon>
        <taxon>Arthropoda</taxon>
        <taxon>Hexapoda</taxon>
        <taxon>Insecta</taxon>
        <taxon>Pterygota</taxon>
        <taxon>Neoptera</taxon>
        <taxon>Endopterygota</taxon>
        <taxon>Coleoptera</taxon>
        <taxon>Polyphaga</taxon>
        <taxon>Cucujiformia</taxon>
        <taxon>Tenebrionidae</taxon>
        <taxon>Pimeliinae</taxon>
        <taxon>Asbolus</taxon>
    </lineage>
</organism>
<dbReference type="GO" id="GO:0007165">
    <property type="term" value="P:signal transduction"/>
    <property type="evidence" value="ECO:0007669"/>
    <property type="project" value="UniProtKB-KW"/>
</dbReference>
<evidence type="ECO:0000256" key="5">
    <source>
        <dbReference type="ARBA" id="ARBA00022725"/>
    </source>
</evidence>
<accession>A0A482VGU2</accession>
<keyword evidence="7 10" id="KW-0472">Membrane</keyword>
<dbReference type="GO" id="GO:0005886">
    <property type="term" value="C:plasma membrane"/>
    <property type="evidence" value="ECO:0007669"/>
    <property type="project" value="UniProtKB-SubCell"/>
</dbReference>
<keyword evidence="5" id="KW-0552">Olfaction</keyword>
<dbReference type="PANTHER" id="PTHR21137:SF35">
    <property type="entry name" value="ODORANT RECEPTOR 19A-RELATED"/>
    <property type="match status" value="1"/>
</dbReference>
<keyword evidence="6 10" id="KW-1133">Transmembrane helix</keyword>
<keyword evidence="3" id="KW-0716">Sensory transduction</keyword>
<keyword evidence="9" id="KW-0807">Transducer</keyword>
<protein>
    <recommendedName>
        <fullName evidence="13">7tm 6 domain containing protein</fullName>
    </recommendedName>
</protein>
<evidence type="ECO:0000256" key="1">
    <source>
        <dbReference type="ARBA" id="ARBA00004651"/>
    </source>
</evidence>
<evidence type="ECO:0000256" key="3">
    <source>
        <dbReference type="ARBA" id="ARBA00022606"/>
    </source>
</evidence>
<keyword evidence="12" id="KW-1185">Reference proteome</keyword>
<keyword evidence="2" id="KW-1003">Cell membrane</keyword>
<evidence type="ECO:0000256" key="10">
    <source>
        <dbReference type="SAM" id="Phobius"/>
    </source>
</evidence>
<feature type="non-terminal residue" evidence="11">
    <location>
        <position position="229"/>
    </location>
</feature>
<evidence type="ECO:0000313" key="12">
    <source>
        <dbReference type="Proteomes" id="UP000292052"/>
    </source>
</evidence>
<evidence type="ECO:0000256" key="8">
    <source>
        <dbReference type="ARBA" id="ARBA00023170"/>
    </source>
</evidence>
<keyword evidence="4 10" id="KW-0812">Transmembrane</keyword>
<evidence type="ECO:0000256" key="7">
    <source>
        <dbReference type="ARBA" id="ARBA00023136"/>
    </source>
</evidence>
<dbReference type="OrthoDB" id="6778285at2759"/>
<feature type="transmembrane region" description="Helical" evidence="10">
    <location>
        <begin position="34"/>
        <end position="54"/>
    </location>
</feature>
<comment type="caution">
    <text evidence="11">The sequence shown here is derived from an EMBL/GenBank/DDBJ whole genome shotgun (WGS) entry which is preliminary data.</text>
</comment>
<dbReference type="PANTHER" id="PTHR21137">
    <property type="entry name" value="ODORANT RECEPTOR"/>
    <property type="match status" value="1"/>
</dbReference>
<dbReference type="EMBL" id="QDEB01102675">
    <property type="protein sequence ID" value="RZC31769.1"/>
    <property type="molecule type" value="Genomic_DNA"/>
</dbReference>
<keyword evidence="8" id="KW-0675">Receptor</keyword>
<evidence type="ECO:0000313" key="11">
    <source>
        <dbReference type="EMBL" id="RZC31769.1"/>
    </source>
</evidence>
<reference evidence="11 12" key="1">
    <citation type="submission" date="2017-03" db="EMBL/GenBank/DDBJ databases">
        <title>Genome of the blue death feigning beetle - Asbolus verrucosus.</title>
        <authorList>
            <person name="Rider S.D."/>
        </authorList>
    </citation>
    <scope>NUCLEOTIDE SEQUENCE [LARGE SCALE GENOMIC DNA]</scope>
    <source>
        <strain evidence="11">Butters</strain>
        <tissue evidence="11">Head and leg muscle</tissue>
    </source>
</reference>
<comment type="subcellular location">
    <subcellularLocation>
        <location evidence="1">Cell membrane</location>
        <topology evidence="1">Multi-pass membrane protein</topology>
    </subcellularLocation>
</comment>
<dbReference type="Proteomes" id="UP000292052">
    <property type="component" value="Unassembled WGS sequence"/>
</dbReference>
<dbReference type="InterPro" id="IPR004117">
    <property type="entry name" value="7tm6_olfct_rcpt"/>
</dbReference>